<dbReference type="EC" id="2.5.1.15" evidence="4 9"/>
<evidence type="ECO:0000256" key="2">
    <source>
        <dbReference type="ARBA" id="ARBA00001946"/>
    </source>
</evidence>
<dbReference type="Pfam" id="PF00809">
    <property type="entry name" value="Pterin_bind"/>
    <property type="match status" value="1"/>
</dbReference>
<evidence type="ECO:0000259" key="10">
    <source>
        <dbReference type="PROSITE" id="PS50972"/>
    </source>
</evidence>
<keyword evidence="7 9" id="KW-0460">Magnesium</keyword>
<name>A0ABT3N513_9BACT</name>
<evidence type="ECO:0000256" key="5">
    <source>
        <dbReference type="ARBA" id="ARBA00022679"/>
    </source>
</evidence>
<dbReference type="PROSITE" id="PS00793">
    <property type="entry name" value="DHPS_2"/>
    <property type="match status" value="1"/>
</dbReference>
<evidence type="ECO:0000256" key="1">
    <source>
        <dbReference type="ARBA" id="ARBA00000012"/>
    </source>
</evidence>
<dbReference type="NCBIfam" id="TIGR01496">
    <property type="entry name" value="DHPS"/>
    <property type="match status" value="1"/>
</dbReference>
<protein>
    <recommendedName>
        <fullName evidence="4 9">Dihydropteroate synthase</fullName>
        <shortName evidence="9">DHPS</shortName>
        <ecNumber evidence="4 9">2.5.1.15</ecNumber>
    </recommendedName>
    <alternativeName>
        <fullName evidence="9">Dihydropteroate pyrophosphorylase</fullName>
    </alternativeName>
</protein>
<dbReference type="InterPro" id="IPR045031">
    <property type="entry name" value="DHP_synth-like"/>
</dbReference>
<keyword evidence="5 9" id="KW-0808">Transferase</keyword>
<dbReference type="InterPro" id="IPR011005">
    <property type="entry name" value="Dihydropteroate_synth-like_sf"/>
</dbReference>
<dbReference type="PROSITE" id="PS50972">
    <property type="entry name" value="PTERIN_BINDING"/>
    <property type="match status" value="1"/>
</dbReference>
<comment type="similarity">
    <text evidence="9">Belongs to the DHPS family.</text>
</comment>
<organism evidence="11 12">
    <name type="scientific">Desulfobotulus pelophilus</name>
    <dbReference type="NCBI Taxonomy" id="2823377"/>
    <lineage>
        <taxon>Bacteria</taxon>
        <taxon>Pseudomonadati</taxon>
        <taxon>Thermodesulfobacteriota</taxon>
        <taxon>Desulfobacteria</taxon>
        <taxon>Desulfobacterales</taxon>
        <taxon>Desulfobacteraceae</taxon>
        <taxon>Desulfobotulus</taxon>
    </lineage>
</organism>
<dbReference type="Proteomes" id="UP001209681">
    <property type="component" value="Unassembled WGS sequence"/>
</dbReference>
<evidence type="ECO:0000256" key="9">
    <source>
        <dbReference type="RuleBase" id="RU361205"/>
    </source>
</evidence>
<dbReference type="CDD" id="cd00739">
    <property type="entry name" value="DHPS"/>
    <property type="match status" value="1"/>
</dbReference>
<dbReference type="SUPFAM" id="SSF51717">
    <property type="entry name" value="Dihydropteroate synthetase-like"/>
    <property type="match status" value="1"/>
</dbReference>
<evidence type="ECO:0000313" key="11">
    <source>
        <dbReference type="EMBL" id="MCW7752534.1"/>
    </source>
</evidence>
<dbReference type="InterPro" id="IPR000489">
    <property type="entry name" value="Pterin-binding_dom"/>
</dbReference>
<dbReference type="PROSITE" id="PS00792">
    <property type="entry name" value="DHPS_1"/>
    <property type="match status" value="1"/>
</dbReference>
<comment type="pathway">
    <text evidence="3 9">Cofactor biosynthesis; tetrahydrofolate biosynthesis; 7,8-dihydrofolate from 2-amino-4-hydroxy-6-hydroxymethyl-7,8-dihydropteridine diphosphate and 4-aminobenzoate: step 1/2.</text>
</comment>
<comment type="function">
    <text evidence="9">Catalyzes the condensation of para-aminobenzoate (pABA) with 6-hydroxymethyl-7,8-dihydropterin diphosphate (DHPt-PP) to form 7,8-dihydropteroate (H2Pte), the immediate precursor of folate derivatives.</text>
</comment>
<comment type="catalytic activity">
    <reaction evidence="1">
        <text>(7,8-dihydropterin-6-yl)methyl diphosphate + 4-aminobenzoate = 7,8-dihydropteroate + diphosphate</text>
        <dbReference type="Rhea" id="RHEA:19949"/>
        <dbReference type="ChEBI" id="CHEBI:17836"/>
        <dbReference type="ChEBI" id="CHEBI:17839"/>
        <dbReference type="ChEBI" id="CHEBI:33019"/>
        <dbReference type="ChEBI" id="CHEBI:72950"/>
        <dbReference type="EC" id="2.5.1.15"/>
    </reaction>
</comment>
<dbReference type="RefSeq" id="WP_265423401.1">
    <property type="nucleotide sequence ID" value="NZ_JAPFPW010000001.1"/>
</dbReference>
<feature type="domain" description="Pterin-binding" evidence="10">
    <location>
        <begin position="19"/>
        <end position="278"/>
    </location>
</feature>
<gene>
    <name evidence="11" type="primary">folP</name>
    <name evidence="11" type="ORF">OOT00_00880</name>
</gene>
<comment type="cofactor">
    <cofactor evidence="2 9">
        <name>Mg(2+)</name>
        <dbReference type="ChEBI" id="CHEBI:18420"/>
    </cofactor>
</comment>
<dbReference type="GO" id="GO:0004156">
    <property type="term" value="F:dihydropteroate synthase activity"/>
    <property type="evidence" value="ECO:0007669"/>
    <property type="project" value="UniProtKB-EC"/>
</dbReference>
<proteinExistence type="inferred from homology"/>
<keyword evidence="12" id="KW-1185">Reference proteome</keyword>
<dbReference type="PANTHER" id="PTHR20941">
    <property type="entry name" value="FOLATE SYNTHESIS PROTEINS"/>
    <property type="match status" value="1"/>
</dbReference>
<dbReference type="EMBL" id="JAPFPW010000001">
    <property type="protein sequence ID" value="MCW7752534.1"/>
    <property type="molecule type" value="Genomic_DNA"/>
</dbReference>
<evidence type="ECO:0000256" key="3">
    <source>
        <dbReference type="ARBA" id="ARBA00004763"/>
    </source>
</evidence>
<keyword evidence="6 9" id="KW-0479">Metal-binding</keyword>
<evidence type="ECO:0000256" key="6">
    <source>
        <dbReference type="ARBA" id="ARBA00022723"/>
    </source>
</evidence>
<evidence type="ECO:0000256" key="4">
    <source>
        <dbReference type="ARBA" id="ARBA00012458"/>
    </source>
</evidence>
<dbReference type="InterPro" id="IPR006390">
    <property type="entry name" value="DHP_synth_dom"/>
</dbReference>
<dbReference type="Gene3D" id="3.20.20.20">
    <property type="entry name" value="Dihydropteroate synthase-like"/>
    <property type="match status" value="1"/>
</dbReference>
<evidence type="ECO:0000313" key="12">
    <source>
        <dbReference type="Proteomes" id="UP001209681"/>
    </source>
</evidence>
<comment type="caution">
    <text evidence="11">The sequence shown here is derived from an EMBL/GenBank/DDBJ whole genome shotgun (WGS) entry which is preliminary data.</text>
</comment>
<accession>A0ABT3N513</accession>
<reference evidence="11 12" key="1">
    <citation type="submission" date="2022-11" db="EMBL/GenBank/DDBJ databases">
        <title>Desulfobotulus tamanensis H1 sp. nov. - anaerobic, alkaliphilic, sulphate reducing bacterium isolated from terrestrial mud volcano.</title>
        <authorList>
            <person name="Frolova A."/>
            <person name="Merkel A.Y."/>
            <person name="Slobodkin A.I."/>
        </authorList>
    </citation>
    <scope>NUCLEOTIDE SEQUENCE [LARGE SCALE GENOMIC DNA]</scope>
    <source>
        <strain evidence="11 12">H1</strain>
    </source>
</reference>
<evidence type="ECO:0000256" key="8">
    <source>
        <dbReference type="ARBA" id="ARBA00022909"/>
    </source>
</evidence>
<dbReference type="PANTHER" id="PTHR20941:SF1">
    <property type="entry name" value="FOLIC ACID SYNTHESIS PROTEIN FOL1"/>
    <property type="match status" value="1"/>
</dbReference>
<sequence length="302" mass="32549">MTNRIPDPDSARLILPDQCTLMGIVNCTPDSFSDGGRFLALEKALDHARRLMDEGAGILDIGGESTRPFASPVSSEEECRRVIPLLRELRKESTIPLSIDTRKASVAKAAIEAGIDMVNDISALADPDMLSLCAEAGVHVVLMHMQNDPQTMQIAPQYKHVVKEVKNFLRIKVELAVKGGIAADRILIDPGIGFGKTLEDNLKLMAHLNDLKELGCPLLLGTSRKRFIRTITARNGREPDTLSPEVLAGTLTTAILGVQSGAKVLRVHDVAATRAALEVNRAITLAGQPCERNAGILPADLS</sequence>
<evidence type="ECO:0000256" key="7">
    <source>
        <dbReference type="ARBA" id="ARBA00022842"/>
    </source>
</evidence>
<keyword evidence="8 9" id="KW-0289">Folate biosynthesis</keyword>